<dbReference type="RefSeq" id="WP_130477161.1">
    <property type="nucleotide sequence ID" value="NZ_SFCC01000010.1"/>
</dbReference>
<feature type="compositionally biased region" description="Pro residues" evidence="1">
    <location>
        <begin position="31"/>
        <end position="42"/>
    </location>
</feature>
<evidence type="ECO:0000313" key="3">
    <source>
        <dbReference type="Proteomes" id="UP000292003"/>
    </source>
</evidence>
<evidence type="ECO:0000256" key="1">
    <source>
        <dbReference type="SAM" id="MobiDB-lite"/>
    </source>
</evidence>
<gene>
    <name evidence="2" type="ORF">EWH70_21005</name>
</gene>
<name>A0A4Q7J4U0_9PSEU</name>
<sequence>MRSAVIGTTVLAVVLVGCSSGGGGQVAGTPTPAPPTSSPPVSSPRDGELPPPQGEVSVPGAGAPSVSRPLEVGRYEQEPCSTLSAAQVEEYMGTGATSEATNLGGPGCEWHKPQTQLAITVKFLKIHDLGLTALYANRSQYQLFRELDPVASYPAVAWGLTDDSMTKGQCRVRVGISDRATMDFILKLSEKNVGKMDPCAGAREVAQAVITNIQGGN</sequence>
<proteinExistence type="predicted"/>
<feature type="region of interest" description="Disordered" evidence="1">
    <location>
        <begin position="23"/>
        <end position="67"/>
    </location>
</feature>
<comment type="caution">
    <text evidence="2">The sequence shown here is derived from an EMBL/GenBank/DDBJ whole genome shotgun (WGS) entry which is preliminary data.</text>
</comment>
<keyword evidence="3" id="KW-1185">Reference proteome</keyword>
<organism evidence="2 3">
    <name type="scientific">Amycolatopsis suaedae</name>
    <dbReference type="NCBI Taxonomy" id="2510978"/>
    <lineage>
        <taxon>Bacteria</taxon>
        <taxon>Bacillati</taxon>
        <taxon>Actinomycetota</taxon>
        <taxon>Actinomycetes</taxon>
        <taxon>Pseudonocardiales</taxon>
        <taxon>Pseudonocardiaceae</taxon>
        <taxon>Amycolatopsis</taxon>
    </lineage>
</organism>
<accession>A0A4Q7J4U0</accession>
<dbReference type="Pfam" id="PF12079">
    <property type="entry name" value="DUF3558"/>
    <property type="match status" value="1"/>
</dbReference>
<reference evidence="2 3" key="1">
    <citation type="submission" date="2019-02" db="EMBL/GenBank/DDBJ databases">
        <title>Draft genome sequence of Amycolatopsis sp. 8-3EHSu isolated from roots of Suaeda maritima.</title>
        <authorList>
            <person name="Duangmal K."/>
            <person name="Chantavorakit T."/>
        </authorList>
    </citation>
    <scope>NUCLEOTIDE SEQUENCE [LARGE SCALE GENOMIC DNA]</scope>
    <source>
        <strain evidence="2 3">8-3EHSu</strain>
    </source>
</reference>
<dbReference type="AlphaFoldDB" id="A0A4Q7J4U0"/>
<dbReference type="OrthoDB" id="3678908at2"/>
<dbReference type="EMBL" id="SFCC01000010">
    <property type="protein sequence ID" value="RZQ62069.1"/>
    <property type="molecule type" value="Genomic_DNA"/>
</dbReference>
<dbReference type="PROSITE" id="PS51257">
    <property type="entry name" value="PROKAR_LIPOPROTEIN"/>
    <property type="match status" value="1"/>
</dbReference>
<dbReference type="InterPro" id="IPR024520">
    <property type="entry name" value="DUF3558"/>
</dbReference>
<protein>
    <submittedName>
        <fullName evidence="2">DUF3558 domain-containing protein</fullName>
    </submittedName>
</protein>
<evidence type="ECO:0000313" key="2">
    <source>
        <dbReference type="EMBL" id="RZQ62069.1"/>
    </source>
</evidence>
<dbReference type="Proteomes" id="UP000292003">
    <property type="component" value="Unassembled WGS sequence"/>
</dbReference>